<evidence type="ECO:0000259" key="10">
    <source>
        <dbReference type="Pfam" id="PF01490"/>
    </source>
</evidence>
<comment type="subcellular location">
    <subcellularLocation>
        <location evidence="1">Membrane</location>
        <topology evidence="1">Multi-pass membrane protein</topology>
    </subcellularLocation>
</comment>
<dbReference type="PANTHER" id="PTHR22950">
    <property type="entry name" value="AMINO ACID TRANSPORTER"/>
    <property type="match status" value="1"/>
</dbReference>
<feature type="region of interest" description="Disordered" evidence="8">
    <location>
        <begin position="21"/>
        <end position="51"/>
    </location>
</feature>
<comment type="caution">
    <text evidence="11">The sequence shown here is derived from an EMBL/GenBank/DDBJ whole genome shotgun (WGS) entry which is preliminary data.</text>
</comment>
<evidence type="ECO:0000256" key="5">
    <source>
        <dbReference type="ARBA" id="ARBA00022970"/>
    </source>
</evidence>
<dbReference type="OrthoDB" id="28208at2759"/>
<evidence type="ECO:0000313" key="12">
    <source>
        <dbReference type="Proteomes" id="UP001153678"/>
    </source>
</evidence>
<feature type="transmembrane region" description="Helical" evidence="9">
    <location>
        <begin position="462"/>
        <end position="481"/>
    </location>
</feature>
<dbReference type="PANTHER" id="PTHR22950:SF458">
    <property type="entry name" value="SODIUM-COUPLED NEUTRAL AMINO ACID TRANSPORTER 11-RELATED"/>
    <property type="match status" value="1"/>
</dbReference>
<feature type="transmembrane region" description="Helical" evidence="9">
    <location>
        <begin position="119"/>
        <end position="143"/>
    </location>
</feature>
<dbReference type="Proteomes" id="UP001153678">
    <property type="component" value="Unassembled WGS sequence"/>
</dbReference>
<evidence type="ECO:0000256" key="7">
    <source>
        <dbReference type="ARBA" id="ARBA00023136"/>
    </source>
</evidence>
<accession>A0A9W4X1L9</accession>
<dbReference type="GO" id="GO:0015179">
    <property type="term" value="F:L-amino acid transmembrane transporter activity"/>
    <property type="evidence" value="ECO:0007669"/>
    <property type="project" value="TreeGrafter"/>
</dbReference>
<evidence type="ECO:0000313" key="11">
    <source>
        <dbReference type="EMBL" id="CAI2179757.1"/>
    </source>
</evidence>
<evidence type="ECO:0000256" key="8">
    <source>
        <dbReference type="SAM" id="MobiDB-lite"/>
    </source>
</evidence>
<feature type="transmembrane region" description="Helical" evidence="9">
    <location>
        <begin position="402"/>
        <end position="418"/>
    </location>
</feature>
<keyword evidence="3" id="KW-0813">Transport</keyword>
<proteinExistence type="inferred from homology"/>
<feature type="transmembrane region" description="Helical" evidence="9">
    <location>
        <begin position="283"/>
        <end position="304"/>
    </location>
</feature>
<feature type="transmembrane region" description="Helical" evidence="9">
    <location>
        <begin position="424"/>
        <end position="441"/>
    </location>
</feature>
<feature type="transmembrane region" description="Helical" evidence="9">
    <location>
        <begin position="92"/>
        <end position="113"/>
    </location>
</feature>
<dbReference type="GO" id="GO:0016020">
    <property type="term" value="C:membrane"/>
    <property type="evidence" value="ECO:0007669"/>
    <property type="project" value="UniProtKB-SubCell"/>
</dbReference>
<comment type="similarity">
    <text evidence="2">Belongs to the amino acid/polyamine transporter 2 family.</text>
</comment>
<keyword evidence="12" id="KW-1185">Reference proteome</keyword>
<evidence type="ECO:0000256" key="4">
    <source>
        <dbReference type="ARBA" id="ARBA00022692"/>
    </source>
</evidence>
<keyword evidence="5" id="KW-0029">Amino-acid transport</keyword>
<sequence>MSHSSFQEILPFVIDNEENEESISLQVTSHGSKHESYSPEEETDERSNSGDLAPLLSNASREFDSPTPGDSSSVLVLENGDILKMPKDGGSFFESFLNMANSIIGAGIIGLPFSFRESGIFAGIILLLGLTYLVDWTIRLLVYNAKLSGRNSYQEVMQFCFGKSGLIIISGFQLLFAFGGMCAFCVVIGDTLPHVITSLFPNISNIPVLYLFTDRYFVIIFCTVFISYPLSLYRDISKLAKASGLALISMVIIVVAVVIEAPHVDPKYKGSDEGTWDFVHPEMFQAIGVISFAFVCHHNSLLIFDSLRKPTLNRFAAVTHLSTGISMLACLLVAIVGFLAFTDKTEGNILNNFPEDNVLINIARFCFGFNMFTTLPLEAFVCRESIEIYYFPNAPFSLKRHVTLTTIFVMGAMMVSLLTNDLGIVLELTGGCSATALAYILPPACFLKLSSGKWWSRKKLPAVLCIGFGIVVMVLSTALTLNKMIETKI</sequence>
<evidence type="ECO:0000256" key="6">
    <source>
        <dbReference type="ARBA" id="ARBA00022989"/>
    </source>
</evidence>
<feature type="transmembrane region" description="Helical" evidence="9">
    <location>
        <begin position="242"/>
        <end position="263"/>
    </location>
</feature>
<dbReference type="AlphaFoldDB" id="A0A9W4X1L9"/>
<feature type="transmembrane region" description="Helical" evidence="9">
    <location>
        <begin position="164"/>
        <end position="189"/>
    </location>
</feature>
<evidence type="ECO:0000256" key="1">
    <source>
        <dbReference type="ARBA" id="ARBA00004141"/>
    </source>
</evidence>
<feature type="transmembrane region" description="Helical" evidence="9">
    <location>
        <begin position="316"/>
        <end position="342"/>
    </location>
</feature>
<keyword evidence="4 9" id="KW-0812">Transmembrane</keyword>
<protein>
    <submittedName>
        <fullName evidence="11">8335_t:CDS:1</fullName>
    </submittedName>
</protein>
<evidence type="ECO:0000256" key="2">
    <source>
        <dbReference type="ARBA" id="ARBA00008066"/>
    </source>
</evidence>
<keyword evidence="7 9" id="KW-0472">Membrane</keyword>
<evidence type="ECO:0000256" key="9">
    <source>
        <dbReference type="SAM" id="Phobius"/>
    </source>
</evidence>
<evidence type="ECO:0000256" key="3">
    <source>
        <dbReference type="ARBA" id="ARBA00022448"/>
    </source>
</evidence>
<dbReference type="EMBL" id="CAMKVN010002139">
    <property type="protein sequence ID" value="CAI2179757.1"/>
    <property type="molecule type" value="Genomic_DNA"/>
</dbReference>
<feature type="domain" description="Amino acid transporter transmembrane" evidence="10">
    <location>
        <begin position="89"/>
        <end position="480"/>
    </location>
</feature>
<dbReference type="GO" id="GO:0005783">
    <property type="term" value="C:endoplasmic reticulum"/>
    <property type="evidence" value="ECO:0007669"/>
    <property type="project" value="TreeGrafter"/>
</dbReference>
<dbReference type="Pfam" id="PF01490">
    <property type="entry name" value="Aa_trans"/>
    <property type="match status" value="1"/>
</dbReference>
<name>A0A9W4X1L9_9GLOM</name>
<organism evidence="11 12">
    <name type="scientific">Funneliformis geosporum</name>
    <dbReference type="NCBI Taxonomy" id="1117311"/>
    <lineage>
        <taxon>Eukaryota</taxon>
        <taxon>Fungi</taxon>
        <taxon>Fungi incertae sedis</taxon>
        <taxon>Mucoromycota</taxon>
        <taxon>Glomeromycotina</taxon>
        <taxon>Glomeromycetes</taxon>
        <taxon>Glomerales</taxon>
        <taxon>Glomeraceae</taxon>
        <taxon>Funneliformis</taxon>
    </lineage>
</organism>
<dbReference type="InterPro" id="IPR013057">
    <property type="entry name" value="AA_transpt_TM"/>
</dbReference>
<reference evidence="11" key="1">
    <citation type="submission" date="2022-08" db="EMBL/GenBank/DDBJ databases">
        <authorList>
            <person name="Kallberg Y."/>
            <person name="Tangrot J."/>
            <person name="Rosling A."/>
        </authorList>
    </citation>
    <scope>NUCLEOTIDE SEQUENCE</scope>
    <source>
        <strain evidence="11">Wild A</strain>
    </source>
</reference>
<gene>
    <name evidence="11" type="ORF">FWILDA_LOCUS9247</name>
</gene>
<keyword evidence="6 9" id="KW-1133">Transmembrane helix</keyword>
<feature type="transmembrane region" description="Helical" evidence="9">
    <location>
        <begin position="209"/>
        <end position="230"/>
    </location>
</feature>